<dbReference type="InterPro" id="IPR001806">
    <property type="entry name" value="Small_GTPase"/>
</dbReference>
<dbReference type="Pfam" id="PF00071">
    <property type="entry name" value="Ras"/>
    <property type="match status" value="1"/>
</dbReference>
<reference evidence="4 5" key="1">
    <citation type="journal article" date="2022" name="Nat. Ecol. Evol.">
        <title>A masculinizing supergene underlies an exaggerated male reproductive morph in a spider.</title>
        <authorList>
            <person name="Hendrickx F."/>
            <person name="De Corte Z."/>
            <person name="Sonet G."/>
            <person name="Van Belleghem S.M."/>
            <person name="Kostlbacher S."/>
            <person name="Vangestel C."/>
        </authorList>
    </citation>
    <scope>NUCLEOTIDE SEQUENCE [LARGE SCALE GENOMIC DNA]</scope>
    <source>
        <strain evidence="4">W744_W776</strain>
    </source>
</reference>
<dbReference type="GO" id="GO:0005525">
    <property type="term" value="F:GTP binding"/>
    <property type="evidence" value="ECO:0007669"/>
    <property type="project" value="UniProtKB-KW"/>
</dbReference>
<dbReference type="SMART" id="SM00175">
    <property type="entry name" value="RAB"/>
    <property type="match status" value="1"/>
</dbReference>
<evidence type="ECO:0000256" key="1">
    <source>
        <dbReference type="ARBA" id="ARBA00022741"/>
    </source>
</evidence>
<evidence type="ECO:0000313" key="4">
    <source>
        <dbReference type="EMBL" id="KAG8184711.1"/>
    </source>
</evidence>
<keyword evidence="5" id="KW-1185">Reference proteome</keyword>
<dbReference type="NCBIfam" id="TIGR00231">
    <property type="entry name" value="small_GTP"/>
    <property type="match status" value="1"/>
</dbReference>
<evidence type="ECO:0000256" key="2">
    <source>
        <dbReference type="ARBA" id="ARBA00023134"/>
    </source>
</evidence>
<dbReference type="Proteomes" id="UP000827092">
    <property type="component" value="Unassembled WGS sequence"/>
</dbReference>
<dbReference type="CDD" id="cd00154">
    <property type="entry name" value="Rab"/>
    <property type="match status" value="1"/>
</dbReference>
<evidence type="ECO:0000256" key="3">
    <source>
        <dbReference type="SAM" id="MobiDB-lite"/>
    </source>
</evidence>
<dbReference type="SMART" id="SM00174">
    <property type="entry name" value="RHO"/>
    <property type="match status" value="1"/>
</dbReference>
<comment type="caution">
    <text evidence="4">The sequence shown here is derived from an EMBL/GenBank/DDBJ whole genome shotgun (WGS) entry which is preliminary data.</text>
</comment>
<dbReference type="InterPro" id="IPR050227">
    <property type="entry name" value="Rab"/>
</dbReference>
<dbReference type="InterPro" id="IPR005225">
    <property type="entry name" value="Small_GTP-bd"/>
</dbReference>
<keyword evidence="1" id="KW-0547">Nucleotide-binding</keyword>
<gene>
    <name evidence="4" type="ORF">JTE90_013098</name>
</gene>
<accession>A0AAV6UN79</accession>
<dbReference type="SMART" id="SM00173">
    <property type="entry name" value="RAS"/>
    <property type="match status" value="1"/>
</dbReference>
<proteinExistence type="predicted"/>
<dbReference type="SUPFAM" id="SSF52540">
    <property type="entry name" value="P-loop containing nucleoside triphosphate hydrolases"/>
    <property type="match status" value="1"/>
</dbReference>
<dbReference type="EMBL" id="JAFNEN010000364">
    <property type="protein sequence ID" value="KAG8184711.1"/>
    <property type="molecule type" value="Genomic_DNA"/>
</dbReference>
<dbReference type="InterPro" id="IPR027417">
    <property type="entry name" value="P-loop_NTPase"/>
</dbReference>
<dbReference type="PRINTS" id="PR00449">
    <property type="entry name" value="RASTRNSFRMNG"/>
</dbReference>
<sequence>MAYDSKVSIIVLGEMGVGKSSLLLRFAKNIFKEHLTSTIIIDCYHTVIYVKNKRVRLELWDTGGQERFKCVINSYFRKADGVLMVYDVTDVSSFQKLKSWFLKLKDENEAAISIIVGNKTDHPKGSSVEVSSVTTFAGEHNLVFYESSAKTGENVTKIFEELTERVLESRETNLTEKGLESKESNFTERMLDSKEINLTERLLESNETYLTERGLQSQETIPLIKPELPAIQQFSQVPIHLILESGKATTKNLETKNLISTSTTKQPPPKENVVLLHKAPPPPKKKKCRC</sequence>
<dbReference type="PROSITE" id="PS51419">
    <property type="entry name" value="RAB"/>
    <property type="match status" value="1"/>
</dbReference>
<dbReference type="SMART" id="SM00176">
    <property type="entry name" value="RAN"/>
    <property type="match status" value="1"/>
</dbReference>
<dbReference type="PROSITE" id="PS51421">
    <property type="entry name" value="RAS"/>
    <property type="match status" value="1"/>
</dbReference>
<organism evidence="4 5">
    <name type="scientific">Oedothorax gibbosus</name>
    <dbReference type="NCBI Taxonomy" id="931172"/>
    <lineage>
        <taxon>Eukaryota</taxon>
        <taxon>Metazoa</taxon>
        <taxon>Ecdysozoa</taxon>
        <taxon>Arthropoda</taxon>
        <taxon>Chelicerata</taxon>
        <taxon>Arachnida</taxon>
        <taxon>Araneae</taxon>
        <taxon>Araneomorphae</taxon>
        <taxon>Entelegynae</taxon>
        <taxon>Araneoidea</taxon>
        <taxon>Linyphiidae</taxon>
        <taxon>Erigoninae</taxon>
        <taxon>Oedothorax</taxon>
    </lineage>
</organism>
<dbReference type="FunFam" id="3.40.50.300:FF:001329">
    <property type="entry name" value="Small GTP-binding protein, putative"/>
    <property type="match status" value="1"/>
</dbReference>
<dbReference type="Gene3D" id="3.40.50.300">
    <property type="entry name" value="P-loop containing nucleotide triphosphate hydrolases"/>
    <property type="match status" value="1"/>
</dbReference>
<protein>
    <submittedName>
        <fullName evidence="4">Uncharacterized protein</fullName>
    </submittedName>
</protein>
<dbReference type="GO" id="GO:0003924">
    <property type="term" value="F:GTPase activity"/>
    <property type="evidence" value="ECO:0007669"/>
    <property type="project" value="InterPro"/>
</dbReference>
<dbReference type="PANTHER" id="PTHR47977">
    <property type="entry name" value="RAS-RELATED PROTEIN RAB"/>
    <property type="match status" value="1"/>
</dbReference>
<keyword evidence="2" id="KW-0342">GTP-binding</keyword>
<name>A0AAV6UN79_9ARAC</name>
<dbReference type="AlphaFoldDB" id="A0AAV6UN79"/>
<evidence type="ECO:0000313" key="5">
    <source>
        <dbReference type="Proteomes" id="UP000827092"/>
    </source>
</evidence>
<feature type="region of interest" description="Disordered" evidence="3">
    <location>
        <begin position="259"/>
        <end position="290"/>
    </location>
</feature>